<evidence type="ECO:0008006" key="5">
    <source>
        <dbReference type="Google" id="ProtNLM"/>
    </source>
</evidence>
<dbReference type="Proteomes" id="UP000236333">
    <property type="component" value="Unassembled WGS sequence"/>
</dbReference>
<evidence type="ECO:0000256" key="1">
    <source>
        <dbReference type="SAM" id="MobiDB-lite"/>
    </source>
</evidence>
<dbReference type="PANTHER" id="PTHR20961:SF38">
    <property type="entry name" value="PROTEIN O-LINKED-MANNOSE BETA-1,4-N-ACETYLGLUCOSAMINYLTRANSFERASE 2"/>
    <property type="match status" value="1"/>
</dbReference>
<keyword evidence="2" id="KW-0732">Signal</keyword>
<keyword evidence="4" id="KW-1185">Reference proteome</keyword>
<dbReference type="PANTHER" id="PTHR20961">
    <property type="entry name" value="GLYCOSYLTRANSFERASE"/>
    <property type="match status" value="1"/>
</dbReference>
<name>A0A2J7ZLX3_9CHLO</name>
<protein>
    <recommendedName>
        <fullName evidence="5">EGF domain-specific O-linked N-acetylglucosamine transferase</fullName>
    </recommendedName>
</protein>
<accession>A0A2J7ZLX3</accession>
<dbReference type="OrthoDB" id="529273at2759"/>
<dbReference type="EMBL" id="PGGS01000957">
    <property type="protein sequence ID" value="PNH01269.1"/>
    <property type="molecule type" value="Genomic_DNA"/>
</dbReference>
<evidence type="ECO:0000313" key="4">
    <source>
        <dbReference type="Proteomes" id="UP000236333"/>
    </source>
</evidence>
<proteinExistence type="predicted"/>
<dbReference type="AlphaFoldDB" id="A0A2J7ZLX3"/>
<feature type="region of interest" description="Disordered" evidence="1">
    <location>
        <begin position="334"/>
        <end position="364"/>
    </location>
</feature>
<evidence type="ECO:0000256" key="2">
    <source>
        <dbReference type="SAM" id="SignalP"/>
    </source>
</evidence>
<feature type="compositionally biased region" description="Acidic residues" evidence="1">
    <location>
        <begin position="476"/>
        <end position="487"/>
    </location>
</feature>
<dbReference type="GO" id="GO:0016757">
    <property type="term" value="F:glycosyltransferase activity"/>
    <property type="evidence" value="ECO:0007669"/>
    <property type="project" value="InterPro"/>
</dbReference>
<reference evidence="3 4" key="1">
    <citation type="journal article" date="2017" name="Mol. Biol. Evol.">
        <title>The 4-celled Tetrabaena socialis nuclear genome reveals the essential components for genetic control of cell number at the origin of multicellularity in the volvocine lineage.</title>
        <authorList>
            <person name="Featherston J."/>
            <person name="Arakaki Y."/>
            <person name="Hanschen E.R."/>
            <person name="Ferris P.J."/>
            <person name="Michod R.E."/>
            <person name="Olson B.J.S.C."/>
            <person name="Nozaki H."/>
            <person name="Durand P.M."/>
        </authorList>
    </citation>
    <scope>NUCLEOTIDE SEQUENCE [LARGE SCALE GENOMIC DNA]</scope>
    <source>
        <strain evidence="3 4">NIES-571</strain>
    </source>
</reference>
<sequence length="702" mass="75329">MTLAVCLFLGLLCLSQVRCVERKYTVRTWGSWRTTNWSDLVSQPAVFVGKASFRLRHRAEGYKPGANCAKYVGVAYLDYIRSSRQTLCGPKDRALRQLRAEKKKKGGDRRDLGEAEPSLPATQSSVDCYTAPFVAVGESNKASISLCRSRNMVLDTCAFFAGQRKGTLTKKFPLPNRGAVKLACDPVNTTQLAQEDREKKGWLDTIAHDVWWANATRDDDAVRDSCAPGSPLLVTAPTLFVMRDRHANYAHEMEVVSMAFSFLAALEAKDVSEQGMQVVIVDQAPPTGFLETWARMSLPHRLRILAHDPFPAGTCFRSAYHVYTFAAGIGYNTNPDTARSEERRGEEAKDISGEGKGGSQGQMQDKTVAQEYERSFSTVHALRLVGDINDTATATTAEAGAAAGAVAAPAVRRRGLLERLLDAVSPRAWLQRRLFGAGQQGGGEGQGAGAARGRMLVAPEAVGAVGGGGGDIDEHANDEDDEEEEGGGELKGGGGALEGAVGVGGAVGAVGVGGVPATNVTRPPRAPKPPYVIGTSVISLEKLWAMDAAAGDSCRQTNVQFKFVDGDFNDMPYHQQLQLIFRTGVLVGVHGAGLTHGYFLPPAQSAVLQLLGESFAKVAANNVFRNMAVGVGNFYEDVLYQGLDVDVTGLKAAVKRAMDFVSKESTEAQLKHSALRLVLDDQSHFQVLRPEEAHCPSEGGDL</sequence>
<dbReference type="InterPro" id="IPR007657">
    <property type="entry name" value="Glycosyltransferase_61"/>
</dbReference>
<gene>
    <name evidence="3" type="ORF">TSOC_012858</name>
</gene>
<feature type="chain" id="PRO_5014390474" description="EGF domain-specific O-linked N-acetylglucosamine transferase" evidence="2">
    <location>
        <begin position="20"/>
        <end position="702"/>
    </location>
</feature>
<organism evidence="3 4">
    <name type="scientific">Tetrabaena socialis</name>
    <dbReference type="NCBI Taxonomy" id="47790"/>
    <lineage>
        <taxon>Eukaryota</taxon>
        <taxon>Viridiplantae</taxon>
        <taxon>Chlorophyta</taxon>
        <taxon>core chlorophytes</taxon>
        <taxon>Chlorophyceae</taxon>
        <taxon>CS clade</taxon>
        <taxon>Chlamydomonadales</taxon>
        <taxon>Tetrabaenaceae</taxon>
        <taxon>Tetrabaena</taxon>
    </lineage>
</organism>
<evidence type="ECO:0000313" key="3">
    <source>
        <dbReference type="EMBL" id="PNH01269.1"/>
    </source>
</evidence>
<comment type="caution">
    <text evidence="3">The sequence shown here is derived from an EMBL/GenBank/DDBJ whole genome shotgun (WGS) entry which is preliminary data.</text>
</comment>
<feature type="region of interest" description="Disordered" evidence="1">
    <location>
        <begin position="100"/>
        <end position="122"/>
    </location>
</feature>
<feature type="compositionally biased region" description="Basic and acidic residues" evidence="1">
    <location>
        <begin position="338"/>
        <end position="353"/>
    </location>
</feature>
<feature type="region of interest" description="Disordered" evidence="1">
    <location>
        <begin position="464"/>
        <end position="494"/>
    </location>
</feature>
<feature type="signal peptide" evidence="2">
    <location>
        <begin position="1"/>
        <end position="19"/>
    </location>
</feature>